<proteinExistence type="predicted"/>
<evidence type="ECO:0000256" key="3">
    <source>
        <dbReference type="ARBA" id="ARBA00022824"/>
    </source>
</evidence>
<evidence type="ECO:0000313" key="9">
    <source>
        <dbReference type="Proteomes" id="UP001159364"/>
    </source>
</evidence>
<feature type="transmembrane region" description="Helical" evidence="7">
    <location>
        <begin position="166"/>
        <end position="184"/>
    </location>
</feature>
<dbReference type="PANTHER" id="PTHR21212:SF0">
    <property type="entry name" value="SEIPIN"/>
    <property type="match status" value="1"/>
</dbReference>
<organism evidence="8 9">
    <name type="scientific">Erythroxylum novogranatense</name>
    <dbReference type="NCBI Taxonomy" id="1862640"/>
    <lineage>
        <taxon>Eukaryota</taxon>
        <taxon>Viridiplantae</taxon>
        <taxon>Streptophyta</taxon>
        <taxon>Embryophyta</taxon>
        <taxon>Tracheophyta</taxon>
        <taxon>Spermatophyta</taxon>
        <taxon>Magnoliopsida</taxon>
        <taxon>eudicotyledons</taxon>
        <taxon>Gunneridae</taxon>
        <taxon>Pentapetalae</taxon>
        <taxon>rosids</taxon>
        <taxon>fabids</taxon>
        <taxon>Malpighiales</taxon>
        <taxon>Erythroxylaceae</taxon>
        <taxon>Erythroxylum</taxon>
    </lineage>
</organism>
<dbReference type="GO" id="GO:0005789">
    <property type="term" value="C:endoplasmic reticulum membrane"/>
    <property type="evidence" value="ECO:0007669"/>
    <property type="project" value="UniProtKB-SubCell"/>
</dbReference>
<feature type="transmembrane region" description="Helical" evidence="7">
    <location>
        <begin position="235"/>
        <end position="261"/>
    </location>
</feature>
<evidence type="ECO:0000256" key="1">
    <source>
        <dbReference type="ARBA" id="ARBA00004477"/>
    </source>
</evidence>
<dbReference type="GO" id="GO:0140042">
    <property type="term" value="P:lipid droplet formation"/>
    <property type="evidence" value="ECO:0007669"/>
    <property type="project" value="UniProtKB-ARBA"/>
</dbReference>
<dbReference type="PANTHER" id="PTHR21212">
    <property type="entry name" value="BERNARDINELLI-SEIP CONGENITAL LIPODYSTROPHY 2 HOMOLOG BSCL2 PROTEIN"/>
    <property type="match status" value="1"/>
</dbReference>
<keyword evidence="3" id="KW-0256">Endoplasmic reticulum</keyword>
<keyword evidence="4 7" id="KW-1133">Transmembrane helix</keyword>
<dbReference type="Proteomes" id="UP001159364">
    <property type="component" value="Linkage Group LG06"/>
</dbReference>
<evidence type="ECO:0000256" key="5">
    <source>
        <dbReference type="ARBA" id="ARBA00023098"/>
    </source>
</evidence>
<evidence type="ECO:0000313" key="8">
    <source>
        <dbReference type="EMBL" id="KAJ8761163.1"/>
    </source>
</evidence>
<keyword evidence="5" id="KW-0443">Lipid metabolism</keyword>
<name>A0AAV8T4H7_9ROSI</name>
<accession>A0AAV8T4H7</accession>
<keyword evidence="9" id="KW-1185">Reference proteome</keyword>
<comment type="caution">
    <text evidence="8">The sequence shown here is derived from an EMBL/GenBank/DDBJ whole genome shotgun (WGS) entry which is preliminary data.</text>
</comment>
<dbReference type="InterPro" id="IPR009617">
    <property type="entry name" value="Seipin"/>
</dbReference>
<keyword evidence="2 7" id="KW-0812">Transmembrane</keyword>
<dbReference type="GO" id="GO:0006629">
    <property type="term" value="P:lipid metabolic process"/>
    <property type="evidence" value="ECO:0007669"/>
    <property type="project" value="UniProtKB-KW"/>
</dbReference>
<keyword evidence="6 7" id="KW-0472">Membrane</keyword>
<evidence type="ECO:0008006" key="10">
    <source>
        <dbReference type="Google" id="ProtNLM"/>
    </source>
</evidence>
<dbReference type="Pfam" id="PF06775">
    <property type="entry name" value="Seipin"/>
    <property type="match status" value="1"/>
</dbReference>
<evidence type="ECO:0000256" key="2">
    <source>
        <dbReference type="ARBA" id="ARBA00022692"/>
    </source>
</evidence>
<dbReference type="CDD" id="cd23995">
    <property type="entry name" value="Seipin_BSCL2_like"/>
    <property type="match status" value="1"/>
</dbReference>
<protein>
    <recommendedName>
        <fullName evidence="10">Seipin-2-like</fullName>
    </recommendedName>
</protein>
<feature type="transmembrane region" description="Helical" evidence="7">
    <location>
        <begin position="453"/>
        <end position="471"/>
    </location>
</feature>
<reference evidence="8 9" key="1">
    <citation type="submission" date="2021-09" db="EMBL/GenBank/DDBJ databases">
        <title>Genomic insights and catalytic innovation underlie evolution of tropane alkaloids biosynthesis.</title>
        <authorList>
            <person name="Wang Y.-J."/>
            <person name="Tian T."/>
            <person name="Huang J.-P."/>
            <person name="Huang S.-X."/>
        </authorList>
    </citation>
    <scope>NUCLEOTIDE SEQUENCE [LARGE SCALE GENOMIC DNA]</scope>
    <source>
        <strain evidence="8">KIB-2018</strain>
        <tissue evidence="8">Leaf</tissue>
    </source>
</reference>
<dbReference type="EMBL" id="JAIWQS010000006">
    <property type="protein sequence ID" value="KAJ8761163.1"/>
    <property type="molecule type" value="Genomic_DNA"/>
</dbReference>
<dbReference type="AlphaFoldDB" id="A0AAV8T4H7"/>
<feature type="transmembrane region" description="Helical" evidence="7">
    <location>
        <begin position="141"/>
        <end position="160"/>
    </location>
</feature>
<evidence type="ECO:0000256" key="7">
    <source>
        <dbReference type="SAM" id="Phobius"/>
    </source>
</evidence>
<gene>
    <name evidence="8" type="ORF">K2173_001219</name>
</gene>
<evidence type="ECO:0000256" key="6">
    <source>
        <dbReference type="ARBA" id="ARBA00023136"/>
    </source>
</evidence>
<evidence type="ECO:0000256" key="4">
    <source>
        <dbReference type="ARBA" id="ARBA00022989"/>
    </source>
</evidence>
<comment type="subcellular location">
    <subcellularLocation>
        <location evidence="1">Endoplasmic reticulum membrane</location>
        <topology evidence="1">Multi-pass membrane protein</topology>
    </subcellularLocation>
</comment>
<sequence length="499" mass="55679">MELSTQSDEDDSFHDALDDFPFQDCSVSDTVQCDRSTFRSSLTVTASPFPELSSSLRRRSISDNRYKFINKDLKENEKNLESPESIETSQDVVDSSGTVSCATELGDVEKQESTITNSKGNVIDGPIDSVAEPLDSNSSNLLVLIAGLVINAIGFQINLFFSFLSFPIVVLYYSCMFIVDPFGAIRHVRRLCFRKLVNLGGLIGRILGPLLHDLLKDHKTIWKLVLRIGWGCMWSVYVCIILCGLLVLSVVIGALCMRYLVEEPMQIKEDLNFDYTKISPVAYVPIISSGGLGCDGNGMEKAGDIMNLKLRAIPRNHKLQIDVSLTLPESEYNQNLGMFQVRVEFFSAAGVTLASKSQPCMLKFQSEPIRILLTFLKIAPLVTGYITESQTLKLKVKGFTEGVVPTSCLKVVIEQRAEFQPGAGIPEIYDASLMLQSELPFLKRIIWCWRKTIFVWTSIMLFMIEFLFTLICCRPLVIPKTRPRVAASGSNTNGVLQRS</sequence>